<keyword evidence="3" id="KW-0812">Transmembrane</keyword>
<comment type="caution">
    <text evidence="4">The sequence shown here is derived from an EMBL/GenBank/DDBJ whole genome shotgun (WGS) entry which is preliminary data.</text>
</comment>
<feature type="compositionally biased region" description="Low complexity" evidence="2">
    <location>
        <begin position="214"/>
        <end position="224"/>
    </location>
</feature>
<feature type="coiled-coil region" evidence="1">
    <location>
        <begin position="30"/>
        <end position="57"/>
    </location>
</feature>
<dbReference type="Proteomes" id="UP001642540">
    <property type="component" value="Unassembled WGS sequence"/>
</dbReference>
<feature type="compositionally biased region" description="Basic and acidic residues" evidence="2">
    <location>
        <begin position="169"/>
        <end position="178"/>
    </location>
</feature>
<evidence type="ECO:0000313" key="4">
    <source>
        <dbReference type="EMBL" id="CAL8137886.1"/>
    </source>
</evidence>
<feature type="transmembrane region" description="Helical" evidence="3">
    <location>
        <begin position="12"/>
        <end position="31"/>
    </location>
</feature>
<keyword evidence="1" id="KW-0175">Coiled coil</keyword>
<gene>
    <name evidence="4" type="ORF">ODALV1_LOCUS27126</name>
</gene>
<evidence type="ECO:0000313" key="5">
    <source>
        <dbReference type="Proteomes" id="UP001642540"/>
    </source>
</evidence>
<keyword evidence="5" id="KW-1185">Reference proteome</keyword>
<sequence>MEKTDKYGFWIWRLEVFFLFVVLLCTTIRLVDLEESNENLNRTLIQVQAKIAAFENMKSKIAYAEALAEDIAHTNPNHGQEVLSNPFRLSSHEIDKQYETAKVSGLKKRVRRFACWHSCFGQFRKRTLRKNKPKYVAFSEDSRTNQDMVEPSQDGNELGDANLGPRQKKSPDPAEFYKEVTNNELQDDKTNIESKKTQIKATSKSPSLIEKKTTAATTTEAPKTVLQSELEKVEKPTNPPVEEEYESGEYEENEGTDVADGDYYDGDDESFEEDKTVDEKSDADAEDDDDGIDQEESGEEV</sequence>
<feature type="region of interest" description="Disordered" evidence="2">
    <location>
        <begin position="137"/>
        <end position="301"/>
    </location>
</feature>
<keyword evidence="3" id="KW-1133">Transmembrane helix</keyword>
<reference evidence="4 5" key="1">
    <citation type="submission" date="2024-08" db="EMBL/GenBank/DDBJ databases">
        <authorList>
            <person name="Cucini C."/>
            <person name="Frati F."/>
        </authorList>
    </citation>
    <scope>NUCLEOTIDE SEQUENCE [LARGE SCALE GENOMIC DNA]</scope>
</reference>
<protein>
    <submittedName>
        <fullName evidence="4">Uncharacterized protein</fullName>
    </submittedName>
</protein>
<dbReference type="EMBL" id="CAXLJM020000120">
    <property type="protein sequence ID" value="CAL8137886.1"/>
    <property type="molecule type" value="Genomic_DNA"/>
</dbReference>
<accession>A0ABP1RXC6</accession>
<feature type="compositionally biased region" description="Basic and acidic residues" evidence="2">
    <location>
        <begin position="186"/>
        <end position="196"/>
    </location>
</feature>
<name>A0ABP1RXC6_9HEXA</name>
<feature type="compositionally biased region" description="Acidic residues" evidence="2">
    <location>
        <begin position="241"/>
        <end position="272"/>
    </location>
</feature>
<evidence type="ECO:0000256" key="3">
    <source>
        <dbReference type="SAM" id="Phobius"/>
    </source>
</evidence>
<feature type="compositionally biased region" description="Acidic residues" evidence="2">
    <location>
        <begin position="284"/>
        <end position="301"/>
    </location>
</feature>
<feature type="compositionally biased region" description="Basic and acidic residues" evidence="2">
    <location>
        <begin position="273"/>
        <end position="283"/>
    </location>
</feature>
<evidence type="ECO:0000256" key="1">
    <source>
        <dbReference type="SAM" id="Coils"/>
    </source>
</evidence>
<keyword evidence="3" id="KW-0472">Membrane</keyword>
<organism evidence="4 5">
    <name type="scientific">Orchesella dallaii</name>
    <dbReference type="NCBI Taxonomy" id="48710"/>
    <lineage>
        <taxon>Eukaryota</taxon>
        <taxon>Metazoa</taxon>
        <taxon>Ecdysozoa</taxon>
        <taxon>Arthropoda</taxon>
        <taxon>Hexapoda</taxon>
        <taxon>Collembola</taxon>
        <taxon>Entomobryomorpha</taxon>
        <taxon>Entomobryoidea</taxon>
        <taxon>Orchesellidae</taxon>
        <taxon>Orchesellinae</taxon>
        <taxon>Orchesella</taxon>
    </lineage>
</organism>
<proteinExistence type="predicted"/>
<evidence type="ECO:0000256" key="2">
    <source>
        <dbReference type="SAM" id="MobiDB-lite"/>
    </source>
</evidence>